<dbReference type="EMBL" id="JF704115">
    <property type="protein sequence ID" value="AEK07866.1"/>
    <property type="molecule type" value="Genomic_DNA"/>
</dbReference>
<keyword evidence="3" id="KW-1185">Reference proteome</keyword>
<evidence type="ECO:0000313" key="3">
    <source>
        <dbReference type="Proteomes" id="UP000223621"/>
    </source>
</evidence>
<feature type="compositionally biased region" description="Basic and acidic residues" evidence="1">
    <location>
        <begin position="78"/>
        <end position="87"/>
    </location>
</feature>
<name>G1BSJ9_9CAUD</name>
<proteinExistence type="predicted"/>
<dbReference type="OrthoDB" id="16104at10239"/>
<dbReference type="RefSeq" id="YP_009613996.1">
    <property type="nucleotide sequence ID" value="NC_042030.1"/>
</dbReference>
<reference evidence="2 3" key="1">
    <citation type="journal article" date="2012" name="J. Virol.">
        <title>Complete Genome Sequences of 138 Mycobacteriophages.</title>
        <authorList>
            <consortium name="the Science Education Alliance Phage Hunters Advancing Genomics and Evolutionary Science Program"/>
            <consortium name="the KwaZulu-Natal Research Institute for Tuberculosis and HIV Mycobacterial Genetics Course Students"/>
            <consortium name="the Phage Hunters Integrating Research and Education Program"/>
            <person name="Hatfull G.F."/>
        </authorList>
    </citation>
    <scope>NUCLEOTIDE SEQUENCE [LARGE SCALE GENOMIC DNA]</scope>
    <source>
        <strain evidence="2 3">Yoshi</strain>
    </source>
</reference>
<accession>G1BSJ9</accession>
<evidence type="ECO:0000256" key="1">
    <source>
        <dbReference type="SAM" id="MobiDB-lite"/>
    </source>
</evidence>
<organism evidence="2 3">
    <name type="scientific">Mycobacterium phage Yoshi</name>
    <dbReference type="NCBI Taxonomy" id="2920891"/>
    <lineage>
        <taxon>Viruses</taxon>
        <taxon>Duplodnaviria</taxon>
        <taxon>Heunggongvirae</taxon>
        <taxon>Uroviricota</taxon>
        <taxon>Caudoviricetes</taxon>
        <taxon>Gracegardnervirinae</taxon>
        <taxon>Avanivirus</taxon>
        <taxon>Avanivirus yoshi</taxon>
    </lineage>
</organism>
<dbReference type="GeneID" id="40090397"/>
<gene>
    <name evidence="2" type="primary">92</name>
    <name evidence="2" type="ORF">YOSHI_92</name>
</gene>
<protein>
    <submittedName>
        <fullName evidence="2">Uncharacterized protein</fullName>
    </submittedName>
</protein>
<evidence type="ECO:0000313" key="2">
    <source>
        <dbReference type="EMBL" id="AEK07866.1"/>
    </source>
</evidence>
<dbReference type="Proteomes" id="UP000223621">
    <property type="component" value="Segment"/>
</dbReference>
<sequence>MTTPSEAQNVIAEVVRAHTQADEYGYLVEECCCGATFSGGYADHLASEVDKTLGVLTREYLARHASGGGSIKKTAAEARQHIVDHPPRPSGVDDPPNPGYVGVETRWVSGWSEA</sequence>
<feature type="region of interest" description="Disordered" evidence="1">
    <location>
        <begin position="78"/>
        <end position="100"/>
    </location>
</feature>